<dbReference type="GO" id="GO:0050136">
    <property type="term" value="F:NADH dehydrogenase (quinone) (non-electrogenic) activity"/>
    <property type="evidence" value="ECO:0007669"/>
    <property type="project" value="UniProtKB-UniRule"/>
</dbReference>
<dbReference type="GO" id="GO:0042773">
    <property type="term" value="P:ATP synthesis coupled electron transport"/>
    <property type="evidence" value="ECO:0007669"/>
    <property type="project" value="InterPro"/>
</dbReference>
<reference evidence="8" key="1">
    <citation type="submission" date="2020-09" db="EMBL/GenBank/DDBJ databases">
        <title>A novel bacterium of genus Paenibacillus, isolated from South China Sea.</title>
        <authorList>
            <person name="Huang H."/>
            <person name="Mo K."/>
            <person name="Hu Y."/>
        </authorList>
    </citation>
    <scope>NUCLEOTIDE SEQUENCE</scope>
    <source>
        <strain evidence="8">IB182496</strain>
    </source>
</reference>
<keyword evidence="9" id="KW-1185">Reference proteome</keyword>
<keyword evidence="5" id="KW-0813">Transport</keyword>
<feature type="transmembrane region" description="Helical" evidence="5">
    <location>
        <begin position="15"/>
        <end position="34"/>
    </location>
</feature>
<feature type="transmembrane region" description="Helical" evidence="5">
    <location>
        <begin position="400"/>
        <end position="428"/>
    </location>
</feature>
<feature type="transmembrane region" description="Helical" evidence="5">
    <location>
        <begin position="326"/>
        <end position="351"/>
    </location>
</feature>
<keyword evidence="5" id="KW-0520">NAD</keyword>
<dbReference type="RefSeq" id="WP_190917860.1">
    <property type="nucleotide sequence ID" value="NZ_JACXIZ010000019.1"/>
</dbReference>
<dbReference type="AlphaFoldDB" id="A0A927BV01"/>
<dbReference type="HAMAP" id="MF_00445">
    <property type="entry name" value="NDH1_NuoN_1"/>
    <property type="match status" value="1"/>
</dbReference>
<sequence>MAEQDVTGRLWASDLGFLVPELTLLAAAVLLALLDLALPQRYSRQIIGWLALGGILAALGSVIWWLLELNPSAAAARPPVRLLGDSYRIDDYASVMKLILLGSGAMVLLLGLGSVRSDPQLPDKGEFYTLLLPALLGAMVTVSSGDLITLYVGLELLALTTYVLVGMRKQVSLGAEAGIKYVVIGGISSAVTLFGMSYLYGITGTTHLGQIGMQMAEAAARYEAFAYIGLLFVLGGLAVKLAAAPFHAWAPDVYQGAATPVTALLAVIAKAAVLAALGRIFYNAVVIPAGGLPVGEDMLLALQILAAAAMLIGTLAALQQRNMKRLLALSGVAHAGYLLVPLSVGVAGFQSNNLSELIYYLLAYALMTLGAFGVTSAVAEAAGHEEMSGFAGMYYRSPALALAMTVLLLSLAGLPISGGFFGKLFILFGAAQHHAYWLVAVMLGATVAAYFIYFSILRQMFLRQSDGGGPIRLPVPTAVVIWICVAGTLALGLVPGPVLEWIGSIVTLQGDLLLH</sequence>
<feature type="transmembrane region" description="Helical" evidence="5">
    <location>
        <begin position="224"/>
        <end position="249"/>
    </location>
</feature>
<proteinExistence type="inferred from homology"/>
<accession>A0A927BV01</accession>
<evidence type="ECO:0000256" key="1">
    <source>
        <dbReference type="ARBA" id="ARBA00004651"/>
    </source>
</evidence>
<feature type="transmembrane region" description="Helical" evidence="5">
    <location>
        <begin position="357"/>
        <end position="379"/>
    </location>
</feature>
<comment type="similarity">
    <text evidence="5">Belongs to the complex I subunit 2 family.</text>
</comment>
<comment type="subunit">
    <text evidence="5">NDH-1 is composed of 14 different subunits. Subunits NuoA, H, J, K, L, M, N constitute the membrane sector of the complex.</text>
</comment>
<feature type="transmembrane region" description="Helical" evidence="5">
    <location>
        <begin position="434"/>
        <end position="453"/>
    </location>
</feature>
<comment type="caution">
    <text evidence="8">The sequence shown here is derived from an EMBL/GenBank/DDBJ whole genome shotgun (WGS) entry which is preliminary data.</text>
</comment>
<dbReference type="InterPro" id="IPR010096">
    <property type="entry name" value="NADH-Q_OxRdtase_suN/2"/>
</dbReference>
<evidence type="ECO:0000256" key="2">
    <source>
        <dbReference type="ARBA" id="ARBA00022692"/>
    </source>
</evidence>
<keyword evidence="2 5" id="KW-0812">Transmembrane</keyword>
<keyword evidence="4 5" id="KW-0472">Membrane</keyword>
<feature type="transmembrane region" description="Helical" evidence="5">
    <location>
        <begin position="298"/>
        <end position="319"/>
    </location>
</feature>
<keyword evidence="5" id="KW-0874">Quinone</keyword>
<comment type="function">
    <text evidence="5">NDH-1 shuttles electrons from NADH, via FMN and iron-sulfur (Fe-S) centers, to quinones in the respiratory chain. The immediate electron acceptor for the enzyme in this species is believed to be a menaquinone. Couples the redox reaction to proton translocation (for every two electrons transferred, four hydrogen ions are translocated across the cytoplasmic membrane), and thus conserves the redox energy in a proton gradient.</text>
</comment>
<feature type="transmembrane region" description="Helical" evidence="5">
    <location>
        <begin position="46"/>
        <end position="67"/>
    </location>
</feature>
<dbReference type="GO" id="GO:0005886">
    <property type="term" value="C:plasma membrane"/>
    <property type="evidence" value="ECO:0007669"/>
    <property type="project" value="UniProtKB-SubCell"/>
</dbReference>
<gene>
    <name evidence="5" type="primary">nuoN</name>
    <name evidence="8" type="ORF">IDH44_11780</name>
</gene>
<evidence type="ECO:0000256" key="5">
    <source>
        <dbReference type="HAMAP-Rule" id="MF_00445"/>
    </source>
</evidence>
<dbReference type="GO" id="GO:0048038">
    <property type="term" value="F:quinone binding"/>
    <property type="evidence" value="ECO:0007669"/>
    <property type="project" value="UniProtKB-KW"/>
</dbReference>
<evidence type="ECO:0000259" key="7">
    <source>
        <dbReference type="Pfam" id="PF00361"/>
    </source>
</evidence>
<feature type="transmembrane region" description="Helical" evidence="5">
    <location>
        <begin position="92"/>
        <end position="113"/>
    </location>
</feature>
<dbReference type="InterPro" id="IPR001750">
    <property type="entry name" value="ND/Mrp_TM"/>
</dbReference>
<protein>
    <recommendedName>
        <fullName evidence="5">NADH-quinone oxidoreductase subunit N</fullName>
        <ecNumber evidence="5">7.1.1.-</ecNumber>
    </recommendedName>
    <alternativeName>
        <fullName evidence="5">NADH dehydrogenase I subunit N</fullName>
    </alternativeName>
    <alternativeName>
        <fullName evidence="5">NDH-1 subunit N</fullName>
    </alternativeName>
</protein>
<organism evidence="8 9">
    <name type="scientific">Paenibacillus sabuli</name>
    <dbReference type="NCBI Taxonomy" id="2772509"/>
    <lineage>
        <taxon>Bacteria</taxon>
        <taxon>Bacillati</taxon>
        <taxon>Bacillota</taxon>
        <taxon>Bacilli</taxon>
        <taxon>Bacillales</taxon>
        <taxon>Paenibacillaceae</taxon>
        <taxon>Paenibacillus</taxon>
    </lineage>
</organism>
<feature type="transmembrane region" description="Helical" evidence="5">
    <location>
        <begin position="179"/>
        <end position="200"/>
    </location>
</feature>
<dbReference type="Proteomes" id="UP000621560">
    <property type="component" value="Unassembled WGS sequence"/>
</dbReference>
<feature type="transmembrane region" description="Helical" evidence="5">
    <location>
        <begin position="125"/>
        <end position="142"/>
    </location>
</feature>
<comment type="subcellular location">
    <subcellularLocation>
        <location evidence="1 5">Cell membrane</location>
        <topology evidence="1 5">Multi-pass membrane protein</topology>
    </subcellularLocation>
    <subcellularLocation>
        <location evidence="6">Membrane</location>
        <topology evidence="6">Multi-pass membrane protein</topology>
    </subcellularLocation>
</comment>
<dbReference type="GO" id="GO:0008137">
    <property type="term" value="F:NADH dehydrogenase (ubiquinone) activity"/>
    <property type="evidence" value="ECO:0007669"/>
    <property type="project" value="InterPro"/>
</dbReference>
<dbReference type="NCBIfam" id="TIGR01770">
    <property type="entry name" value="NDH_I_N"/>
    <property type="match status" value="1"/>
</dbReference>
<evidence type="ECO:0000256" key="4">
    <source>
        <dbReference type="ARBA" id="ARBA00023136"/>
    </source>
</evidence>
<dbReference type="EC" id="7.1.1.-" evidence="5"/>
<evidence type="ECO:0000313" key="8">
    <source>
        <dbReference type="EMBL" id="MBD2845873.1"/>
    </source>
</evidence>
<keyword evidence="5" id="KW-1003">Cell membrane</keyword>
<feature type="domain" description="NADH:quinone oxidoreductase/Mrp antiporter transmembrane" evidence="7">
    <location>
        <begin position="144"/>
        <end position="446"/>
    </location>
</feature>
<name>A0A927BV01_9BACL</name>
<keyword evidence="5" id="KW-1278">Translocase</keyword>
<feature type="transmembrane region" description="Helical" evidence="5">
    <location>
        <begin position="261"/>
        <end position="282"/>
    </location>
</feature>
<dbReference type="Pfam" id="PF00361">
    <property type="entry name" value="Proton_antipo_M"/>
    <property type="match status" value="1"/>
</dbReference>
<feature type="transmembrane region" description="Helical" evidence="5">
    <location>
        <begin position="473"/>
        <end position="494"/>
    </location>
</feature>
<dbReference type="PANTHER" id="PTHR22773">
    <property type="entry name" value="NADH DEHYDROGENASE"/>
    <property type="match status" value="1"/>
</dbReference>
<keyword evidence="3 5" id="KW-1133">Transmembrane helix</keyword>
<dbReference type="EMBL" id="JACXIZ010000019">
    <property type="protein sequence ID" value="MBD2845873.1"/>
    <property type="molecule type" value="Genomic_DNA"/>
</dbReference>
<evidence type="ECO:0000313" key="9">
    <source>
        <dbReference type="Proteomes" id="UP000621560"/>
    </source>
</evidence>
<comment type="catalytic activity">
    <reaction evidence="5">
        <text>a quinone + NADH + 5 H(+)(in) = a quinol + NAD(+) + 4 H(+)(out)</text>
        <dbReference type="Rhea" id="RHEA:57888"/>
        <dbReference type="ChEBI" id="CHEBI:15378"/>
        <dbReference type="ChEBI" id="CHEBI:24646"/>
        <dbReference type="ChEBI" id="CHEBI:57540"/>
        <dbReference type="ChEBI" id="CHEBI:57945"/>
        <dbReference type="ChEBI" id="CHEBI:132124"/>
    </reaction>
</comment>
<evidence type="ECO:0000256" key="3">
    <source>
        <dbReference type="ARBA" id="ARBA00022989"/>
    </source>
</evidence>
<evidence type="ECO:0000256" key="6">
    <source>
        <dbReference type="RuleBase" id="RU000320"/>
    </source>
</evidence>